<dbReference type="Gene3D" id="1.10.10.10">
    <property type="entry name" value="Winged helix-like DNA-binding domain superfamily/Winged helix DNA-binding domain"/>
    <property type="match status" value="1"/>
</dbReference>
<dbReference type="EMBL" id="JALKCH010000005">
    <property type="protein sequence ID" value="MCK0197153.1"/>
    <property type="molecule type" value="Genomic_DNA"/>
</dbReference>
<comment type="caution">
    <text evidence="5">The sequence shown here is derived from an EMBL/GenBank/DDBJ whole genome shotgun (WGS) entry which is preliminary data.</text>
</comment>
<dbReference type="PANTHER" id="PTHR44846:SF1">
    <property type="entry name" value="MANNOSYL-D-GLYCERATE TRANSPORT_METABOLISM SYSTEM REPRESSOR MNGR-RELATED"/>
    <property type="match status" value="1"/>
</dbReference>
<keyword evidence="6" id="KW-1185">Reference proteome</keyword>
<dbReference type="CDD" id="cd07377">
    <property type="entry name" value="WHTH_GntR"/>
    <property type="match status" value="1"/>
</dbReference>
<dbReference type="Proteomes" id="UP001203284">
    <property type="component" value="Unassembled WGS sequence"/>
</dbReference>
<feature type="domain" description="HTH gntR-type" evidence="4">
    <location>
        <begin position="17"/>
        <end position="85"/>
    </location>
</feature>
<evidence type="ECO:0000256" key="1">
    <source>
        <dbReference type="ARBA" id="ARBA00023015"/>
    </source>
</evidence>
<dbReference type="PROSITE" id="PS50949">
    <property type="entry name" value="HTH_GNTR"/>
    <property type="match status" value="1"/>
</dbReference>
<dbReference type="PANTHER" id="PTHR44846">
    <property type="entry name" value="MANNOSYL-D-GLYCERATE TRANSPORT/METABOLISM SYSTEM REPRESSOR MNGR-RELATED"/>
    <property type="match status" value="1"/>
</dbReference>
<dbReference type="SMART" id="SM00866">
    <property type="entry name" value="UTRA"/>
    <property type="match status" value="1"/>
</dbReference>
<proteinExistence type="predicted"/>
<dbReference type="InterPro" id="IPR050679">
    <property type="entry name" value="Bact_HTH_transcr_reg"/>
</dbReference>
<dbReference type="Gene3D" id="3.40.1410.10">
    <property type="entry name" value="Chorismate lyase-like"/>
    <property type="match status" value="1"/>
</dbReference>
<name>A0ABT0DB19_9HYPH</name>
<dbReference type="SUPFAM" id="SSF64288">
    <property type="entry name" value="Chorismate lyase-like"/>
    <property type="match status" value="1"/>
</dbReference>
<dbReference type="SMART" id="SM00345">
    <property type="entry name" value="HTH_GNTR"/>
    <property type="match status" value="1"/>
</dbReference>
<dbReference type="PRINTS" id="PR00035">
    <property type="entry name" value="HTHGNTR"/>
</dbReference>
<evidence type="ECO:0000313" key="6">
    <source>
        <dbReference type="Proteomes" id="UP001203284"/>
    </source>
</evidence>
<dbReference type="RefSeq" id="WP_247028760.1">
    <property type="nucleotide sequence ID" value="NZ_JALKCH010000005.1"/>
</dbReference>
<dbReference type="SUPFAM" id="SSF46785">
    <property type="entry name" value="Winged helix' DNA-binding domain"/>
    <property type="match status" value="1"/>
</dbReference>
<evidence type="ECO:0000259" key="4">
    <source>
        <dbReference type="PROSITE" id="PS50949"/>
    </source>
</evidence>
<dbReference type="InterPro" id="IPR011663">
    <property type="entry name" value="UTRA"/>
</dbReference>
<sequence>MTLPLVDRLNVRADTAMPIYLQLEEQVAAMIADGTLGAGDTLPAERHLASALGLSRNTVQRVYAALRRRGLVMAHGRLGYVVQKPAAVSGINRLKGFTEEMMALGRRASSRVVESAVVTDRSIASIFGLPSETEFLHLVRERYGDGTPLAREVAWYNIEYCPSLAQADLSGSVYAHLASHGAALGHCEQSIEAAFPNAAESAVFGFTSPMPCLLIKRRSFDQKERMIEYVEGLFRGDAYTYRMTLEA</sequence>
<reference evidence="5 6" key="1">
    <citation type="submission" date="2022-04" db="EMBL/GenBank/DDBJ databases">
        <authorList>
            <person name="Grouzdev D.S."/>
            <person name="Pantiukh K.S."/>
            <person name="Krutkina M.S."/>
        </authorList>
    </citation>
    <scope>NUCLEOTIDE SEQUENCE [LARGE SCALE GENOMIC DNA]</scope>
    <source>
        <strain evidence="5 6">6x-1</strain>
    </source>
</reference>
<evidence type="ECO:0000313" key="5">
    <source>
        <dbReference type="EMBL" id="MCK0197153.1"/>
    </source>
</evidence>
<evidence type="ECO:0000256" key="2">
    <source>
        <dbReference type="ARBA" id="ARBA00023125"/>
    </source>
</evidence>
<protein>
    <submittedName>
        <fullName evidence="5">GntR family transcriptional regulator</fullName>
    </submittedName>
</protein>
<dbReference type="Pfam" id="PF07702">
    <property type="entry name" value="UTRA"/>
    <property type="match status" value="1"/>
</dbReference>
<dbReference type="InterPro" id="IPR036388">
    <property type="entry name" value="WH-like_DNA-bd_sf"/>
</dbReference>
<dbReference type="InterPro" id="IPR036390">
    <property type="entry name" value="WH_DNA-bd_sf"/>
</dbReference>
<gene>
    <name evidence="5" type="ORF">MWN34_09535</name>
</gene>
<keyword evidence="1" id="KW-0805">Transcription regulation</keyword>
<keyword evidence="3" id="KW-0804">Transcription</keyword>
<dbReference type="Pfam" id="PF00392">
    <property type="entry name" value="GntR"/>
    <property type="match status" value="1"/>
</dbReference>
<dbReference type="InterPro" id="IPR028978">
    <property type="entry name" value="Chorismate_lyase_/UTRA_dom_sf"/>
</dbReference>
<keyword evidence="2" id="KW-0238">DNA-binding</keyword>
<evidence type="ECO:0000256" key="3">
    <source>
        <dbReference type="ARBA" id="ARBA00023163"/>
    </source>
</evidence>
<accession>A0ABT0DB19</accession>
<organism evidence="5 6">
    <name type="scientific">Ancylobacter crimeensis</name>
    <dbReference type="NCBI Taxonomy" id="2579147"/>
    <lineage>
        <taxon>Bacteria</taxon>
        <taxon>Pseudomonadati</taxon>
        <taxon>Pseudomonadota</taxon>
        <taxon>Alphaproteobacteria</taxon>
        <taxon>Hyphomicrobiales</taxon>
        <taxon>Xanthobacteraceae</taxon>
        <taxon>Ancylobacter</taxon>
    </lineage>
</organism>
<dbReference type="InterPro" id="IPR000524">
    <property type="entry name" value="Tscrpt_reg_HTH_GntR"/>
</dbReference>